<dbReference type="InterPro" id="IPR012341">
    <property type="entry name" value="6hp_glycosidase-like_sf"/>
</dbReference>
<dbReference type="GO" id="GO:0000272">
    <property type="term" value="P:polysaccharide catabolic process"/>
    <property type="evidence" value="ECO:0007669"/>
    <property type="project" value="UniProtKB-KW"/>
</dbReference>
<dbReference type="EC" id="3.2.1.3" evidence="3"/>
<dbReference type="PRINTS" id="PR00736">
    <property type="entry name" value="GLHYDRLASE15"/>
</dbReference>
<proteinExistence type="inferred from homology"/>
<evidence type="ECO:0000256" key="6">
    <source>
        <dbReference type="ARBA" id="ARBA00023295"/>
    </source>
</evidence>
<keyword evidence="7" id="KW-0624">Polysaccharide degradation</keyword>
<dbReference type="AlphaFoldDB" id="A0A2L0ESS1"/>
<sequence length="472" mass="53501">MVDTERPRHVFMAEESLEGWIRRENARAELYLLRNVSPQGARPGAIIASPSRSNPDYYHHWVRDAGIVVRAILQLYRAAREPAARLRCFERMMEFVDFSRHIQQTAVQGGTGLGEPRFYVDGSPYTGPWGRPQDDGPAIRAIELTHLAFNLLEEGRRGLVQELLYDATLPTGSVIKADLEYTAHRWPATCYDAWEEVLGHHFFTRLLQRKALVEGAALAARLDDPGAAGFYLEQARSLDNELRRHWDPERELLVSILDQQTDPPRSGLDSSVIIATLGGYSIEDHELYGEDLFPVDHEQVLATAAKQKRTFQSLYPINDPARGVAGIAIGRYPEDRYDGYRTDSIGHPWPSLTIGFAMYHYKLAMRYRRRRKVVVTPTGLPFFQGLPGESAQIEPGEELLEGDPRLERLVDALLREGDAFLARVRHHMNPDGSMSEQMNRFTGFQQGAAHLSMNYAAFLLATEMRRYLLSPT</sequence>
<dbReference type="SUPFAM" id="SSF48208">
    <property type="entry name" value="Six-hairpin glycosidases"/>
    <property type="match status" value="1"/>
</dbReference>
<comment type="similarity">
    <text evidence="2">Belongs to the glycosyl hydrolase 15 family.</text>
</comment>
<evidence type="ECO:0000313" key="10">
    <source>
        <dbReference type="Proteomes" id="UP000238348"/>
    </source>
</evidence>
<name>A0A2L0ESS1_SORCE</name>
<dbReference type="EMBL" id="CP012673">
    <property type="protein sequence ID" value="AUX42353.1"/>
    <property type="molecule type" value="Genomic_DNA"/>
</dbReference>
<evidence type="ECO:0000313" key="9">
    <source>
        <dbReference type="EMBL" id="AUX42353.1"/>
    </source>
</evidence>
<evidence type="ECO:0000256" key="2">
    <source>
        <dbReference type="ARBA" id="ARBA00006188"/>
    </source>
</evidence>
<comment type="catalytic activity">
    <reaction evidence="1">
        <text>Hydrolysis of terminal (1-&gt;4)-linked alpha-D-glucose residues successively from non-reducing ends of the chains with release of beta-D-glucose.</text>
        <dbReference type="EC" id="3.2.1.3"/>
    </reaction>
</comment>
<reference evidence="9 10" key="1">
    <citation type="submission" date="2015-09" db="EMBL/GenBank/DDBJ databases">
        <title>Sorangium comparison.</title>
        <authorList>
            <person name="Zaburannyi N."/>
            <person name="Bunk B."/>
            <person name="Overmann J."/>
            <person name="Mueller R."/>
        </authorList>
    </citation>
    <scope>NUCLEOTIDE SEQUENCE [LARGE SCALE GENOMIC DNA]</scope>
    <source>
        <strain evidence="9 10">So ce26</strain>
    </source>
</reference>
<keyword evidence="4" id="KW-0378">Hydrolase</keyword>
<gene>
    <name evidence="9" type="ORF">SOCE26_037830</name>
</gene>
<evidence type="ECO:0000256" key="1">
    <source>
        <dbReference type="ARBA" id="ARBA00001863"/>
    </source>
</evidence>
<dbReference type="Pfam" id="PF00723">
    <property type="entry name" value="Glyco_hydro_15"/>
    <property type="match status" value="1"/>
</dbReference>
<protein>
    <recommendedName>
        <fullName evidence="3">glucan 1,4-alpha-glucosidase</fullName>
        <ecNumber evidence="3">3.2.1.3</ecNumber>
    </recommendedName>
</protein>
<feature type="domain" description="GH15-like" evidence="8">
    <location>
        <begin position="32"/>
        <end position="460"/>
    </location>
</feature>
<dbReference type="InterPro" id="IPR008928">
    <property type="entry name" value="6-hairpin_glycosidase_sf"/>
</dbReference>
<dbReference type="OrthoDB" id="3902805at2"/>
<dbReference type="Proteomes" id="UP000238348">
    <property type="component" value="Chromosome"/>
</dbReference>
<dbReference type="RefSeq" id="WP_159397050.1">
    <property type="nucleotide sequence ID" value="NZ_CP012673.1"/>
</dbReference>
<dbReference type="InterPro" id="IPR011613">
    <property type="entry name" value="GH15-like"/>
</dbReference>
<accession>A0A2L0ESS1</accession>
<evidence type="ECO:0000256" key="7">
    <source>
        <dbReference type="ARBA" id="ARBA00023326"/>
    </source>
</evidence>
<dbReference type="PANTHER" id="PTHR31616:SF9">
    <property type="entry name" value="GLUCOAMYLASE, INTRACELLULAR SPORULATION-SPECIFIC"/>
    <property type="match status" value="1"/>
</dbReference>
<evidence type="ECO:0000259" key="8">
    <source>
        <dbReference type="Pfam" id="PF00723"/>
    </source>
</evidence>
<evidence type="ECO:0000256" key="5">
    <source>
        <dbReference type="ARBA" id="ARBA00023277"/>
    </source>
</evidence>
<dbReference type="Gene3D" id="1.50.10.10">
    <property type="match status" value="1"/>
</dbReference>
<evidence type="ECO:0000256" key="4">
    <source>
        <dbReference type="ARBA" id="ARBA00022801"/>
    </source>
</evidence>
<dbReference type="InterPro" id="IPR000165">
    <property type="entry name" value="Glucoamylase"/>
</dbReference>
<keyword evidence="6" id="KW-0326">Glycosidase</keyword>
<evidence type="ECO:0000256" key="3">
    <source>
        <dbReference type="ARBA" id="ARBA00012593"/>
    </source>
</evidence>
<dbReference type="GO" id="GO:0004339">
    <property type="term" value="F:glucan 1,4-alpha-glucosidase activity"/>
    <property type="evidence" value="ECO:0007669"/>
    <property type="project" value="UniProtKB-EC"/>
</dbReference>
<dbReference type="PANTHER" id="PTHR31616">
    <property type="entry name" value="TREHALASE"/>
    <property type="match status" value="1"/>
</dbReference>
<organism evidence="9 10">
    <name type="scientific">Sorangium cellulosum</name>
    <name type="common">Polyangium cellulosum</name>
    <dbReference type="NCBI Taxonomy" id="56"/>
    <lineage>
        <taxon>Bacteria</taxon>
        <taxon>Pseudomonadati</taxon>
        <taxon>Myxococcota</taxon>
        <taxon>Polyangia</taxon>
        <taxon>Polyangiales</taxon>
        <taxon>Polyangiaceae</taxon>
        <taxon>Sorangium</taxon>
    </lineage>
</organism>
<keyword evidence="5" id="KW-0119">Carbohydrate metabolism</keyword>